<dbReference type="STRING" id="1618350.UR67_C0001G0280"/>
<dbReference type="Pfam" id="PF01875">
    <property type="entry name" value="Memo"/>
    <property type="match status" value="1"/>
</dbReference>
<name>A0A0G0C2P0_UNCC3</name>
<evidence type="ECO:0000313" key="3">
    <source>
        <dbReference type="EMBL" id="KKP70371.1"/>
    </source>
</evidence>
<dbReference type="NCBIfam" id="TIGR04336">
    <property type="entry name" value="AmmeMemoSam_B"/>
    <property type="match status" value="1"/>
</dbReference>
<dbReference type="HAMAP" id="MF_00055">
    <property type="entry name" value="MEMO1"/>
    <property type="match status" value="1"/>
</dbReference>
<dbReference type="PANTHER" id="PTHR11060:SF0">
    <property type="entry name" value="PROTEIN MEMO1"/>
    <property type="match status" value="1"/>
</dbReference>
<dbReference type="PANTHER" id="PTHR11060">
    <property type="entry name" value="PROTEIN MEMO1"/>
    <property type="match status" value="1"/>
</dbReference>
<evidence type="ECO:0000313" key="4">
    <source>
        <dbReference type="Proteomes" id="UP000034581"/>
    </source>
</evidence>
<dbReference type="Proteomes" id="UP000034581">
    <property type="component" value="Unassembled WGS sequence"/>
</dbReference>
<sequence length="277" mass="31062">MNIRQPFFAGSFYPDNPNILKGKIELFLNNGISSKDNILPKILLVPHAGYDYSGSVAAYAYQTLNNLTVKRVILIGCSHQSYFDGAAVWIRGHWRTPLGDIAVDEKLSQSLIDSKYIREDFKAHLDEHTLEVQIPFLQVVIKNSFTITPIILGKMNELEIIRFCAKIEENMNSETVVILSSDLSHYLSYDVANKIDEMTVKAVLSNEIERLEEVVNKNMQQGFKNLATCACGQQAIEVGMTIAKDLKLKGELLKYANSGDVMEDKHQVVGYAAIAWS</sequence>
<accession>A0A0G0C2P0</accession>
<dbReference type="InterPro" id="IPR002737">
    <property type="entry name" value="MEMO1_fam"/>
</dbReference>
<protein>
    <recommendedName>
        <fullName evidence="2">MEMO1 family protein UR67_C0001G0280</fullName>
    </recommendedName>
</protein>
<reference evidence="3 4" key="1">
    <citation type="journal article" date="2015" name="Nature">
        <title>rRNA introns, odd ribosomes, and small enigmatic genomes across a large radiation of phyla.</title>
        <authorList>
            <person name="Brown C.T."/>
            <person name="Hug L.A."/>
            <person name="Thomas B.C."/>
            <person name="Sharon I."/>
            <person name="Castelle C.J."/>
            <person name="Singh A."/>
            <person name="Wilkins M.J."/>
            <person name="Williams K.H."/>
            <person name="Banfield J.F."/>
        </authorList>
    </citation>
    <scope>NUCLEOTIDE SEQUENCE [LARGE SCALE GENOMIC DNA]</scope>
</reference>
<evidence type="ECO:0000256" key="1">
    <source>
        <dbReference type="ARBA" id="ARBA00006315"/>
    </source>
</evidence>
<gene>
    <name evidence="3" type="ORF">UR67_C0001G0280</name>
</gene>
<dbReference type="CDD" id="cd07361">
    <property type="entry name" value="MEMO_like"/>
    <property type="match status" value="1"/>
</dbReference>
<comment type="similarity">
    <text evidence="1 2">Belongs to the MEMO1 family.</text>
</comment>
<dbReference type="AlphaFoldDB" id="A0A0G0C2P0"/>
<comment type="caution">
    <text evidence="3">The sequence shown here is derived from an EMBL/GenBank/DDBJ whole genome shotgun (WGS) entry which is preliminary data.</text>
</comment>
<proteinExistence type="inferred from homology"/>
<dbReference type="Gene3D" id="3.40.830.10">
    <property type="entry name" value="LigB-like"/>
    <property type="match status" value="1"/>
</dbReference>
<organism evidence="3 4">
    <name type="scientific">candidate division CPR3 bacterium GW2011_GWF2_35_18</name>
    <dbReference type="NCBI Taxonomy" id="1618350"/>
    <lineage>
        <taxon>Bacteria</taxon>
        <taxon>Bacteria division CPR3</taxon>
    </lineage>
</organism>
<evidence type="ECO:0000256" key="2">
    <source>
        <dbReference type="HAMAP-Rule" id="MF_00055"/>
    </source>
</evidence>
<dbReference type="EMBL" id="LBQB01000001">
    <property type="protein sequence ID" value="KKP70371.1"/>
    <property type="molecule type" value="Genomic_DNA"/>
</dbReference>